<protein>
    <recommendedName>
        <fullName evidence="4">Autophagy-related protein 2</fullName>
    </recommendedName>
</protein>
<dbReference type="GO" id="GO:0000045">
    <property type="term" value="P:autophagosome assembly"/>
    <property type="evidence" value="ECO:0007669"/>
    <property type="project" value="TreeGrafter"/>
</dbReference>
<reference evidence="14" key="1">
    <citation type="journal article" date="2023" name="Mol. Phylogenet. Evol.">
        <title>Genome-scale phylogeny and comparative genomics of the fungal order Sordariales.</title>
        <authorList>
            <person name="Hensen N."/>
            <person name="Bonometti L."/>
            <person name="Westerberg I."/>
            <person name="Brannstrom I.O."/>
            <person name="Guillou S."/>
            <person name="Cros-Aarteil S."/>
            <person name="Calhoun S."/>
            <person name="Haridas S."/>
            <person name="Kuo A."/>
            <person name="Mondo S."/>
            <person name="Pangilinan J."/>
            <person name="Riley R."/>
            <person name="LaButti K."/>
            <person name="Andreopoulos B."/>
            <person name="Lipzen A."/>
            <person name="Chen C."/>
            <person name="Yan M."/>
            <person name="Daum C."/>
            <person name="Ng V."/>
            <person name="Clum A."/>
            <person name="Steindorff A."/>
            <person name="Ohm R.A."/>
            <person name="Martin F."/>
            <person name="Silar P."/>
            <person name="Natvig D.O."/>
            <person name="Lalanne C."/>
            <person name="Gautier V."/>
            <person name="Ament-Velasquez S.L."/>
            <person name="Kruys A."/>
            <person name="Hutchinson M.I."/>
            <person name="Powell A.J."/>
            <person name="Barry K."/>
            <person name="Miller A.N."/>
            <person name="Grigoriev I.V."/>
            <person name="Debuchy R."/>
            <person name="Gladieux P."/>
            <person name="Hiltunen Thoren M."/>
            <person name="Johannesson H."/>
        </authorList>
    </citation>
    <scope>NUCLEOTIDE SEQUENCE</scope>
    <source>
        <strain evidence="14">CBS 141.50</strain>
    </source>
</reference>
<feature type="compositionally biased region" description="Low complexity" evidence="13">
    <location>
        <begin position="433"/>
        <end position="448"/>
    </location>
</feature>
<feature type="region of interest" description="Disordered" evidence="13">
    <location>
        <begin position="699"/>
        <end position="728"/>
    </location>
</feature>
<keyword evidence="15" id="KW-1185">Reference proteome</keyword>
<feature type="region of interest" description="Disordered" evidence="13">
    <location>
        <begin position="881"/>
        <end position="918"/>
    </location>
</feature>
<comment type="caution">
    <text evidence="14">The sequence shown here is derived from an EMBL/GenBank/DDBJ whole genome shotgun (WGS) entry which is preliminary data.</text>
</comment>
<dbReference type="GO" id="GO:0061723">
    <property type="term" value="P:glycophagy"/>
    <property type="evidence" value="ECO:0007669"/>
    <property type="project" value="TreeGrafter"/>
</dbReference>
<evidence type="ECO:0000256" key="6">
    <source>
        <dbReference type="ARBA" id="ARBA00022824"/>
    </source>
</evidence>
<feature type="compositionally biased region" description="Basic and acidic residues" evidence="13">
    <location>
        <begin position="699"/>
        <end position="709"/>
    </location>
</feature>
<evidence type="ECO:0000256" key="10">
    <source>
        <dbReference type="ARBA" id="ARBA00024479"/>
    </source>
</evidence>
<dbReference type="GO" id="GO:0061908">
    <property type="term" value="C:phagophore"/>
    <property type="evidence" value="ECO:0007669"/>
    <property type="project" value="TreeGrafter"/>
</dbReference>
<proteinExistence type="inferred from homology"/>
<dbReference type="Proteomes" id="UP001302676">
    <property type="component" value="Unassembled WGS sequence"/>
</dbReference>
<keyword evidence="6" id="KW-0256">Endoplasmic reticulum</keyword>
<dbReference type="PANTHER" id="PTHR13190">
    <property type="entry name" value="AUTOPHAGY-RELATED 2, ISOFORM A"/>
    <property type="match status" value="1"/>
</dbReference>
<organism evidence="14 15">
    <name type="scientific">Dichotomopilus funicola</name>
    <dbReference type="NCBI Taxonomy" id="1934379"/>
    <lineage>
        <taxon>Eukaryota</taxon>
        <taxon>Fungi</taxon>
        <taxon>Dikarya</taxon>
        <taxon>Ascomycota</taxon>
        <taxon>Pezizomycotina</taxon>
        <taxon>Sordariomycetes</taxon>
        <taxon>Sordariomycetidae</taxon>
        <taxon>Sordariales</taxon>
        <taxon>Chaetomiaceae</taxon>
        <taxon>Dichotomopilus</taxon>
    </lineage>
</organism>
<dbReference type="RefSeq" id="XP_062641341.1">
    <property type="nucleotide sequence ID" value="XM_062778792.1"/>
</dbReference>
<dbReference type="GO" id="GO:0006869">
    <property type="term" value="P:lipid transport"/>
    <property type="evidence" value="ECO:0007669"/>
    <property type="project" value="UniProtKB-KW"/>
</dbReference>
<evidence type="ECO:0000256" key="3">
    <source>
        <dbReference type="ARBA" id="ARBA00009714"/>
    </source>
</evidence>
<feature type="region of interest" description="Disordered" evidence="13">
    <location>
        <begin position="1226"/>
        <end position="1255"/>
    </location>
</feature>
<dbReference type="PANTHER" id="PTHR13190:SF1">
    <property type="entry name" value="AUTOPHAGY-RELATED 2, ISOFORM A"/>
    <property type="match status" value="1"/>
</dbReference>
<feature type="region of interest" description="Disordered" evidence="13">
    <location>
        <begin position="540"/>
        <end position="587"/>
    </location>
</feature>
<reference evidence="14" key="2">
    <citation type="submission" date="2023-05" db="EMBL/GenBank/DDBJ databases">
        <authorList>
            <consortium name="Lawrence Berkeley National Laboratory"/>
            <person name="Steindorff A."/>
            <person name="Hensen N."/>
            <person name="Bonometti L."/>
            <person name="Westerberg I."/>
            <person name="Brannstrom I.O."/>
            <person name="Guillou S."/>
            <person name="Cros-Aarteil S."/>
            <person name="Calhoun S."/>
            <person name="Haridas S."/>
            <person name="Kuo A."/>
            <person name="Mondo S."/>
            <person name="Pangilinan J."/>
            <person name="Riley R."/>
            <person name="Labutti K."/>
            <person name="Andreopoulos B."/>
            <person name="Lipzen A."/>
            <person name="Chen C."/>
            <person name="Yanf M."/>
            <person name="Daum C."/>
            <person name="Ng V."/>
            <person name="Clum A."/>
            <person name="Ohm R."/>
            <person name="Martin F."/>
            <person name="Silar P."/>
            <person name="Natvig D."/>
            <person name="Lalanne C."/>
            <person name="Gautier V."/>
            <person name="Ament-Velasquez S.L."/>
            <person name="Kruys A."/>
            <person name="Hutchinson M.I."/>
            <person name="Powell A.J."/>
            <person name="Barry K."/>
            <person name="Miller A.N."/>
            <person name="Grigoriev I.V."/>
            <person name="Debuchy R."/>
            <person name="Gladieux P."/>
            <person name="Thoren M.H."/>
            <person name="Johannesson H."/>
        </authorList>
    </citation>
    <scope>NUCLEOTIDE SEQUENCE</scope>
    <source>
        <strain evidence="14">CBS 141.50</strain>
    </source>
</reference>
<evidence type="ECO:0000256" key="4">
    <source>
        <dbReference type="ARBA" id="ARBA00018070"/>
    </source>
</evidence>
<evidence type="ECO:0000256" key="5">
    <source>
        <dbReference type="ARBA" id="ARBA00022448"/>
    </source>
</evidence>
<comment type="similarity">
    <text evidence="3">Belongs to the ATG2 family.</text>
</comment>
<dbReference type="GO" id="GO:0000422">
    <property type="term" value="P:autophagy of mitochondrion"/>
    <property type="evidence" value="ECO:0007669"/>
    <property type="project" value="TreeGrafter"/>
</dbReference>
<dbReference type="GO" id="GO:0032266">
    <property type="term" value="F:phosphatidylinositol-3-phosphate binding"/>
    <property type="evidence" value="ECO:0007669"/>
    <property type="project" value="TreeGrafter"/>
</dbReference>
<evidence type="ECO:0000256" key="11">
    <source>
        <dbReference type="ARBA" id="ARBA00024615"/>
    </source>
</evidence>
<dbReference type="InterPro" id="IPR026849">
    <property type="entry name" value="ATG2"/>
</dbReference>
<dbReference type="Pfam" id="PF13329">
    <property type="entry name" value="ATG2_CAD"/>
    <property type="match status" value="1"/>
</dbReference>
<comment type="catalytic activity">
    <reaction evidence="10">
        <text>a 1,2-diacyl-sn-glycero-3-phospho-L-serine(in) = a 1,2-diacyl-sn-glycero-3-phospho-L-serine(out)</text>
        <dbReference type="Rhea" id="RHEA:38663"/>
        <dbReference type="ChEBI" id="CHEBI:57262"/>
    </reaction>
</comment>
<comment type="catalytic activity">
    <reaction evidence="11">
        <text>a 1,2-diacyl-sn-glycero-3-phosphoethanolamine(in) = a 1,2-diacyl-sn-glycero-3-phosphoethanolamine(out)</text>
        <dbReference type="Rhea" id="RHEA:38895"/>
        <dbReference type="ChEBI" id="CHEBI:64612"/>
    </reaction>
</comment>
<comment type="subcellular location">
    <subcellularLocation>
        <location evidence="1">Endoplasmic reticulum membrane</location>
        <topology evidence="1">Peripheral membrane protein</topology>
    </subcellularLocation>
    <subcellularLocation>
        <location evidence="2">Preautophagosomal structure membrane</location>
        <topology evidence="2">Peripheral membrane protein</topology>
    </subcellularLocation>
</comment>
<evidence type="ECO:0000256" key="12">
    <source>
        <dbReference type="ARBA" id="ARBA00024631"/>
    </source>
</evidence>
<dbReference type="GO" id="GO:0034045">
    <property type="term" value="C:phagophore assembly site membrane"/>
    <property type="evidence" value="ECO:0007669"/>
    <property type="project" value="UniProtKB-SubCell"/>
</dbReference>
<feature type="compositionally biased region" description="Low complexity" evidence="13">
    <location>
        <begin position="1231"/>
        <end position="1253"/>
    </location>
</feature>
<feature type="compositionally biased region" description="Low complexity" evidence="13">
    <location>
        <begin position="711"/>
        <end position="727"/>
    </location>
</feature>
<evidence type="ECO:0000256" key="9">
    <source>
        <dbReference type="ARBA" id="ARBA00023136"/>
    </source>
</evidence>
<feature type="compositionally biased region" description="Acidic residues" evidence="13">
    <location>
        <begin position="489"/>
        <end position="498"/>
    </location>
</feature>
<sequence>MASFFQSFRNSSMAKQLLRFALSRLDLLDTQALDLENLDLAIGRNTVFEFRDVGLILEKLERLLGLPLAFTLQRAKVLVLRVTIPMDFYTSPITAEIDGVDIRVKVTTKQENDQGDNGEDKNAEEVVPTAADLAQSFLETQPMAKTKELEQALAETQDLAASVATSESGSDDGSASLGTGQALSLPTFLANFLQGIVDRIQVRVQGVTFQVDMTVAVDPSSTTAEPVTFQLSVDSVIVEGVTVTTGVEAKTDGSSTIVPKEGKRQVVLDNIRAALITEANVFSSLVLSPSMPSSAASRSPAVSQAPSFIARDLAQSAGLRSTAGSDGEDSDLGSLSQSQYPIHDSAAALNIPWELDDNDSDLNPPADPESTLSTPRASVYRGSPPPPPVITEHAQSTVLESSPAHWSTTEADREARSEPFLRPPEGFSLSNDPSPAASVHSSRSSRGSVADDLAQSHIYSHEEAESMYMSAFSQTGASKVRSGMPGAWDTDEEEEEADTTQTAEYGATAATVSSLPTPTDVHSHQVDDFEEQLASFGARRDSQLGEDVLPEESVSQGHEEGETTGVDGQDVPVPEPEPPQDDIPTPRGPTRLAKEILSLSSVSIYIPSNPKHIDVSAPDLGKSVSPHLPGAFSVHSGSVMSPKLAAVDDNAPAAVEDTTTGVDSSIEIIVKPVEVRFDASVGFLLAMIVSRLLEAAQSESKEKGTKKSSDAATSATTSAQPQPSQTPDVKVTVDEFSVLFLEKLAGVADIPQRRLEKPANDFSTDVLLQAQLVDLRGSLSTKGLQKDVTFGVEKLRFGYGNDDIISFDRSVLLFESVANTFPSAGQDISIKAAIGPDSSRFDVNTLPLHVKLDLPRLDETFSWFGGLSSLLNLGASITSNTSGAGKGSTPAKQGPKPKGVRFDEPIQPDDRSAIKENKTDVRVNGLRVDVVGRECSAILNTSALKMVSREGGIGIHLSRVRLSGPYLRHSRASEAPVVVELVDTRAEFVAVPRPKDLERLLELITPSKIKFDEDEDEIMVDTLLRQRRKGPVLSLTMGQVRVDAAALQQLDCVPGLVDDLAKLGTVAKYLPEDDRPGMMTLCHVKNADCRVDVGGRFGVVQAGLTDLEVAHISVPQLVAVALGEVSVVRNKIEELVVTSPAPTTATTATATALAGGSTEKPPVLMMRLIDDMEPVLKIKLMGLGLEYRVPTIMDVLGLAENVSPEDFEAGLAASVANLGEQAHAAIKREAPLSSSSPSSSTAGPATAANANKNPPKPLKVDVAFRDCLIGLNPLALTSKLTVVLTDAHLEMAPGSDTVTAVTTMKRAAILLIDDTSILDSPGAPFTSTRRPQATPSAQVTELCAKGYVNICQISAAKAIVKASKAPEGEDGNSSTQLEVEVHDDLLVLETCADSTQTLIALANALTPPTPPSKEIKYRTSVVPVEDLLASIRAEAFGQAEGEYDFDNDFELAQDLGGVGEGSEVDFAAGPSETESPLNVDSQYFGKAGTGTPGARMTIQEELFDATSDSILEKFGTRVEETSDGVLLSTAEDAHSNHGSSGDLSIHDDYFAKGAAPHGTAHRWNSKANRYDSPDEQLTDQRNPLKLCVRDVHVIWHLFDGYDWVRTREVIAKAVQEVEAKAHERRTRTNPNRGGGGGGGYDLEFDEDEAVIGDCLFNSIYIGIPANRDPRELTQAINQGLQDFGDTESVATSNVTTTTLRAHQQQGHHRGRAKSLKLGRSKRHKITFELKGVSADVVMFAPGSGETISSLDVRLRDVDVFDHVPESTWKKFAMYDIDAGEREMGANMVHAEVITTRPVDTPATELVISATILPLRLHVDQDALDFITRFFTFRDESAPVHATPSDVPFVQRIVVNSIPVKLDFKPKRVDYAGLRSGKTTEFMNFMILEEARLVLRRVILYGVSGFDRLGEQLNDIWTADVKRHQLPGVLAGLAPVRSLVNAGSGFRDLIEIPIREYRKDGRIVRSLTKGATAFAKTTGTEVVKLGAKLAIGAQSALQGAEGLLVPHDSGDGNYSGGMGSTPPSAAAAAALLGDDWDEDDYEEEIHRKISLYADQPLGIIQGVRGAYASLARDLSVARDAIIAVPAEVMESQGAQGAAKAVLKKAPTIILRPAIGATKAIGQTLLGATNSLDPMQRRRVEAKYKKH</sequence>
<keyword evidence="5" id="KW-0813">Transport</keyword>
<evidence type="ECO:0000313" key="15">
    <source>
        <dbReference type="Proteomes" id="UP001302676"/>
    </source>
</evidence>
<accession>A0AAN6VAX9</accession>
<feature type="compositionally biased region" description="Basic and acidic residues" evidence="13">
    <location>
        <begin position="410"/>
        <end position="419"/>
    </location>
</feature>
<evidence type="ECO:0000256" key="8">
    <source>
        <dbReference type="ARBA" id="ARBA00023055"/>
    </source>
</evidence>
<dbReference type="GO" id="GO:0034727">
    <property type="term" value="P:piecemeal microautophagy of the nucleus"/>
    <property type="evidence" value="ECO:0007669"/>
    <property type="project" value="TreeGrafter"/>
</dbReference>
<comment type="catalytic activity">
    <reaction evidence="12">
        <text>a 1,2-diacyl-sn-glycero-3-phosphocholine(in) = a 1,2-diacyl-sn-glycero-3-phosphocholine(out)</text>
        <dbReference type="Rhea" id="RHEA:38571"/>
        <dbReference type="ChEBI" id="CHEBI:57643"/>
    </reaction>
</comment>
<evidence type="ECO:0000256" key="2">
    <source>
        <dbReference type="ARBA" id="ARBA00004623"/>
    </source>
</evidence>
<keyword evidence="9" id="KW-0472">Membrane</keyword>
<name>A0AAN6VAX9_9PEZI</name>
<feature type="region of interest" description="Disordered" evidence="13">
    <location>
        <begin position="354"/>
        <end position="452"/>
    </location>
</feature>
<evidence type="ECO:0000256" key="1">
    <source>
        <dbReference type="ARBA" id="ARBA00004406"/>
    </source>
</evidence>
<keyword evidence="7" id="KW-0072">Autophagy</keyword>
<dbReference type="GO" id="GO:0005789">
    <property type="term" value="C:endoplasmic reticulum membrane"/>
    <property type="evidence" value="ECO:0007669"/>
    <property type="project" value="UniProtKB-SubCell"/>
</dbReference>
<evidence type="ECO:0000313" key="14">
    <source>
        <dbReference type="EMBL" id="KAK4147970.1"/>
    </source>
</evidence>
<keyword evidence="8" id="KW-0445">Lipid transport</keyword>
<feature type="compositionally biased region" description="Polar residues" evidence="13">
    <location>
        <begin position="393"/>
        <end position="409"/>
    </location>
</feature>
<dbReference type="EMBL" id="MU853554">
    <property type="protein sequence ID" value="KAK4147970.1"/>
    <property type="molecule type" value="Genomic_DNA"/>
</dbReference>
<dbReference type="GO" id="GO:0061709">
    <property type="term" value="P:reticulophagy"/>
    <property type="evidence" value="ECO:0007669"/>
    <property type="project" value="TreeGrafter"/>
</dbReference>
<evidence type="ECO:0000256" key="7">
    <source>
        <dbReference type="ARBA" id="ARBA00023006"/>
    </source>
</evidence>
<dbReference type="GO" id="GO:0043495">
    <property type="term" value="F:protein-membrane adaptor activity"/>
    <property type="evidence" value="ECO:0007669"/>
    <property type="project" value="TreeGrafter"/>
</dbReference>
<feature type="compositionally biased region" description="Basic and acidic residues" evidence="13">
    <location>
        <begin position="900"/>
        <end position="918"/>
    </location>
</feature>
<feature type="region of interest" description="Disordered" evidence="13">
    <location>
        <begin position="478"/>
        <end position="502"/>
    </location>
</feature>
<dbReference type="GeneID" id="87815405"/>
<evidence type="ECO:0000256" key="13">
    <source>
        <dbReference type="SAM" id="MobiDB-lite"/>
    </source>
</evidence>
<gene>
    <name evidence="14" type="ORF">C8A04DRAFT_23761</name>
</gene>